<gene>
    <name evidence="3" type="ORF">NEA10_10195</name>
</gene>
<dbReference type="Proteomes" id="UP001056708">
    <property type="component" value="Chromosome"/>
</dbReference>
<dbReference type="RefSeq" id="WP_252665231.1">
    <property type="nucleotide sequence ID" value="NZ_CP098611.1"/>
</dbReference>
<reference evidence="3" key="1">
    <citation type="submission" date="2022-06" db="EMBL/GenBank/DDBJ databases">
        <title>Genome sequence of Phormidium yuhuli AB48 isolated from an industrial photobioreactor environment.</title>
        <authorList>
            <person name="Qiu Y."/>
            <person name="Noonan A.J.C."/>
            <person name="Dofher K."/>
            <person name="Koch M."/>
            <person name="Kieft B."/>
            <person name="Lin X."/>
            <person name="Ziels R.M."/>
            <person name="Hallam S.J."/>
        </authorList>
    </citation>
    <scope>NUCLEOTIDE SEQUENCE</scope>
    <source>
        <strain evidence="3">AB48</strain>
    </source>
</reference>
<dbReference type="SMART" id="SM00260">
    <property type="entry name" value="CheW"/>
    <property type="match status" value="1"/>
</dbReference>
<dbReference type="InterPro" id="IPR002545">
    <property type="entry name" value="CheW-lke_dom"/>
</dbReference>
<evidence type="ECO:0000313" key="3">
    <source>
        <dbReference type="EMBL" id="USR93056.1"/>
    </source>
</evidence>
<organism evidence="3 4">
    <name type="scientific">Phormidium yuhuli AB48</name>
    <dbReference type="NCBI Taxonomy" id="2940671"/>
    <lineage>
        <taxon>Bacteria</taxon>
        <taxon>Bacillati</taxon>
        <taxon>Cyanobacteriota</taxon>
        <taxon>Cyanophyceae</taxon>
        <taxon>Oscillatoriophycideae</taxon>
        <taxon>Oscillatoriales</taxon>
        <taxon>Oscillatoriaceae</taxon>
        <taxon>Phormidium</taxon>
        <taxon>Phormidium yuhuli</taxon>
    </lineage>
</organism>
<protein>
    <submittedName>
        <fullName evidence="3">Chemotaxis protein CheW</fullName>
    </submittedName>
</protein>
<name>A0ABY5AXM2_9CYAN</name>
<evidence type="ECO:0000259" key="2">
    <source>
        <dbReference type="SMART" id="SM00260"/>
    </source>
</evidence>
<evidence type="ECO:0000313" key="4">
    <source>
        <dbReference type="Proteomes" id="UP001056708"/>
    </source>
</evidence>
<feature type="region of interest" description="Disordered" evidence="1">
    <location>
        <begin position="182"/>
        <end position="205"/>
    </location>
</feature>
<dbReference type="Pfam" id="PF01584">
    <property type="entry name" value="CheW"/>
    <property type="match status" value="1"/>
</dbReference>
<dbReference type="InterPro" id="IPR036061">
    <property type="entry name" value="CheW-like_dom_sf"/>
</dbReference>
<dbReference type="EMBL" id="CP098611">
    <property type="protein sequence ID" value="USR93056.1"/>
    <property type="molecule type" value="Genomic_DNA"/>
</dbReference>
<feature type="compositionally biased region" description="Polar residues" evidence="1">
    <location>
        <begin position="187"/>
        <end position="205"/>
    </location>
</feature>
<feature type="region of interest" description="Disordered" evidence="1">
    <location>
        <begin position="97"/>
        <end position="120"/>
    </location>
</feature>
<keyword evidence="4" id="KW-1185">Reference proteome</keyword>
<evidence type="ECO:0000256" key="1">
    <source>
        <dbReference type="SAM" id="MobiDB-lite"/>
    </source>
</evidence>
<proteinExistence type="predicted"/>
<dbReference type="SUPFAM" id="SSF50341">
    <property type="entry name" value="CheW-like"/>
    <property type="match status" value="1"/>
</dbReference>
<dbReference type="Gene3D" id="2.40.50.180">
    <property type="entry name" value="CheA-289, Domain 4"/>
    <property type="match status" value="1"/>
</dbReference>
<feature type="domain" description="CheW-like" evidence="2">
    <location>
        <begin position="2"/>
        <end position="176"/>
    </location>
</feature>
<accession>A0ABY5AXM2</accession>
<sequence>MERDYFKVRVSGEVRVALPLDAVDAALQLDRQLICPIPGVMPSLLGVINRQGVLTWVLDTRQFLDLPSGHSSPGLNLPGQAVKALLLTRELAPKASLTLPGDEDESLMGHDGPPGRGANRQRQTIACVVADLERVFTASRSRQVRQRLKPRLQPLLSQVVYDGHEGVAVLDPQALLDALQEQPLSRPRSTTAPVGAQNVSSLHRS</sequence>